<dbReference type="Proteomes" id="UP000396862">
    <property type="component" value="Unassembled WGS sequence"/>
</dbReference>
<proteinExistence type="predicted"/>
<organism evidence="2 3">
    <name type="scientific">Prolixibacter denitrificans</name>
    <dbReference type="NCBI Taxonomy" id="1541063"/>
    <lineage>
        <taxon>Bacteria</taxon>
        <taxon>Pseudomonadati</taxon>
        <taxon>Bacteroidota</taxon>
        <taxon>Bacteroidia</taxon>
        <taxon>Marinilabiliales</taxon>
        <taxon>Prolixibacteraceae</taxon>
        <taxon>Prolixibacter</taxon>
    </lineage>
</organism>
<dbReference type="EMBL" id="BLAU01000001">
    <property type="protein sequence ID" value="GET21982.1"/>
    <property type="molecule type" value="Genomic_DNA"/>
</dbReference>
<gene>
    <name evidence="2" type="ORF">CLV93_10465</name>
    <name evidence="1" type="ORF">JCM18694_22280</name>
</gene>
<evidence type="ECO:0000313" key="4">
    <source>
        <dbReference type="Proteomes" id="UP000396862"/>
    </source>
</evidence>
<dbReference type="RefSeq" id="WP_106541939.1">
    <property type="nucleotide sequence ID" value="NZ_BLAU01000001.1"/>
</dbReference>
<evidence type="ECO:0000313" key="1">
    <source>
        <dbReference type="EMBL" id="GET21982.1"/>
    </source>
</evidence>
<dbReference type="Proteomes" id="UP000240621">
    <property type="component" value="Unassembled WGS sequence"/>
</dbReference>
<evidence type="ECO:0000313" key="3">
    <source>
        <dbReference type="Proteomes" id="UP000240621"/>
    </source>
</evidence>
<comment type="caution">
    <text evidence="2">The sequence shown here is derived from an EMBL/GenBank/DDBJ whole genome shotgun (WGS) entry which is preliminary data.</text>
</comment>
<accession>A0A2P8CDT1</accession>
<keyword evidence="4" id="KW-1185">Reference proteome</keyword>
<reference evidence="1 4" key="2">
    <citation type="submission" date="2019-10" db="EMBL/GenBank/DDBJ databases">
        <title>Prolixibacter strains distinguished by the presence of nitrate reductase genes were adept at nitrate-dependent anaerobic corrosion of metallic iron and carbon steel.</title>
        <authorList>
            <person name="Iino T."/>
            <person name="Shono N."/>
            <person name="Ito K."/>
            <person name="Nakamura R."/>
            <person name="Sueoka K."/>
            <person name="Harayama S."/>
            <person name="Ohkuma M."/>
        </authorList>
    </citation>
    <scope>NUCLEOTIDE SEQUENCE [LARGE SCALE GENOMIC DNA]</scope>
    <source>
        <strain evidence="1 4">MIC1-1</strain>
    </source>
</reference>
<dbReference type="AlphaFoldDB" id="A0A2P8CDT1"/>
<name>A0A2P8CDT1_9BACT</name>
<dbReference type="OrthoDB" id="164665at2"/>
<protein>
    <submittedName>
        <fullName evidence="2">Uncharacterized protein</fullName>
    </submittedName>
</protein>
<reference evidence="2 3" key="1">
    <citation type="submission" date="2018-03" db="EMBL/GenBank/DDBJ databases">
        <title>Genomic Encyclopedia of Archaeal and Bacterial Type Strains, Phase II (KMG-II): from individual species to whole genera.</title>
        <authorList>
            <person name="Goeker M."/>
        </authorList>
    </citation>
    <scope>NUCLEOTIDE SEQUENCE [LARGE SCALE GENOMIC DNA]</scope>
    <source>
        <strain evidence="2 3">DSM 27267</strain>
    </source>
</reference>
<evidence type="ECO:0000313" key="2">
    <source>
        <dbReference type="EMBL" id="PSK83135.1"/>
    </source>
</evidence>
<dbReference type="EMBL" id="PYGC01000004">
    <property type="protein sequence ID" value="PSK83135.1"/>
    <property type="molecule type" value="Genomic_DNA"/>
</dbReference>
<sequence length="208" mass="24381">METERDKNCQFAHAEEMFAKEPIGLRINLAIVAFLRKIKFYLYFRKVKYFLGFRTHYSGASGTPKLIAEPKPQIVKKPTGPLKQGDWVRIKSREEILKTVDDNNKLEGCIVMPEMWQYCGTETKVVKRVEYFLDEANYKMRKMRTTVLLEGLHCSGKMPGYKAVCDRNCYFFWKEAWLDKIDAPVEEKPQNIDVNRKTEQTTTNSNFN</sequence>